<dbReference type="SUPFAM" id="SSF82171">
    <property type="entry name" value="DPP6 N-terminal domain-like"/>
    <property type="match status" value="1"/>
</dbReference>
<protein>
    <submittedName>
        <fullName evidence="1">Uncharacterized protein</fullName>
    </submittedName>
</protein>
<organism evidence="1 2">
    <name type="scientific">Streptomyces carpaticus</name>
    <dbReference type="NCBI Taxonomy" id="285558"/>
    <lineage>
        <taxon>Bacteria</taxon>
        <taxon>Bacillati</taxon>
        <taxon>Actinomycetota</taxon>
        <taxon>Actinomycetes</taxon>
        <taxon>Kitasatosporales</taxon>
        <taxon>Streptomycetaceae</taxon>
        <taxon>Streptomyces</taxon>
    </lineage>
</organism>
<dbReference type="EMBL" id="JBHGBT010000011">
    <property type="protein sequence ID" value="MFB4195523.1"/>
    <property type="molecule type" value="Genomic_DNA"/>
</dbReference>
<keyword evidence="2" id="KW-1185">Reference proteome</keyword>
<accession>A0ABV4ZN25</accession>
<proteinExistence type="predicted"/>
<name>A0ABV4ZN25_9ACTN</name>
<comment type="caution">
    <text evidence="1">The sequence shown here is derived from an EMBL/GenBank/DDBJ whole genome shotgun (WGS) entry which is preliminary data.</text>
</comment>
<dbReference type="RefSeq" id="WP_375063468.1">
    <property type="nucleotide sequence ID" value="NZ_JBHGBT010000011.1"/>
</dbReference>
<gene>
    <name evidence="1" type="ORF">ACE11A_14290</name>
</gene>
<evidence type="ECO:0000313" key="2">
    <source>
        <dbReference type="Proteomes" id="UP001577267"/>
    </source>
</evidence>
<reference evidence="1 2" key="1">
    <citation type="submission" date="2024-09" db="EMBL/GenBank/DDBJ databases">
        <title>Draft genome sequence of multifaceted antimicrobials producing Streptomyces sp. strain FH1.</title>
        <authorList>
            <person name="Hassan F."/>
            <person name="Ali H."/>
            <person name="Hassan N."/>
            <person name="Nawaz A."/>
        </authorList>
    </citation>
    <scope>NUCLEOTIDE SEQUENCE [LARGE SCALE GENOMIC DNA]</scope>
    <source>
        <strain evidence="1 2">FH1</strain>
    </source>
</reference>
<evidence type="ECO:0000313" key="1">
    <source>
        <dbReference type="EMBL" id="MFB4195523.1"/>
    </source>
</evidence>
<dbReference type="Proteomes" id="UP001577267">
    <property type="component" value="Unassembled WGS sequence"/>
</dbReference>
<sequence length="379" mass="42048">MARKMKVYAYSRTEPHEAHGCVHRAEVTTEATTGTLTYAWCEKVKNVPLFPVTREPVTKVANGDPLYGSPTTVDEGGKRAYFLSRTKLIGVAEKSVQVVSEHGRHSGTFWSAAHGQLFAGWAASHRIDVYTLDDGQMKYNRDYVFAGEGWPGGVASLVVVDITGKTPRRQLFALSSHTTGENKRRLYINDLSTIGTQSVPTYVDLPPEIRDVTADVTSRFVVVSGGPHLIRFDLEYNGKQKPLKGDSGQVWSRPVFIDLGDKRYCCWVQESGGKWSLETRDIQSPATAPYSIPFTELKFGLYAPYIIELHVDKAYQHVWAFLSTKISQGAHCALAHAHCAFRFDVAGKTCQGGYLDMQFRDGDWYGGPRIVAPVSWSGS</sequence>